<evidence type="ECO:0000256" key="1">
    <source>
        <dbReference type="ARBA" id="ARBA00023015"/>
    </source>
</evidence>
<keyword evidence="2" id="KW-0804">Transcription</keyword>
<proteinExistence type="predicted"/>
<dbReference type="PRINTS" id="PR01554">
    <property type="entry name" value="FIMREGULATRY"/>
</dbReference>
<dbReference type="AlphaFoldDB" id="A0A8S7IDN4"/>
<evidence type="ECO:0000313" key="4">
    <source>
        <dbReference type="Proteomes" id="UP000531916"/>
    </source>
</evidence>
<protein>
    <submittedName>
        <fullName evidence="3">Transcriptional regulator</fullName>
    </submittedName>
</protein>
<dbReference type="EMBL" id="AASEPP010000073">
    <property type="protein sequence ID" value="EFC2249138.1"/>
    <property type="molecule type" value="Genomic_DNA"/>
</dbReference>
<dbReference type="InterPro" id="IPR053721">
    <property type="entry name" value="Fimbrial_Adhesin_Reg"/>
</dbReference>
<reference evidence="3 4" key="1">
    <citation type="submission" date="2019-04" db="EMBL/GenBank/DDBJ databases">
        <authorList>
            <consortium name="NARMS: The National Antimicrobial Resistance Monitoring System"/>
        </authorList>
    </citation>
    <scope>NUCLEOTIDE SEQUENCE [LARGE SCALE GENOMIC DNA]</scope>
    <source>
        <strain evidence="3 4">FSIS11919500</strain>
    </source>
</reference>
<dbReference type="InterPro" id="IPR004356">
    <property type="entry name" value="Adhesin_operon_reg_prot"/>
</dbReference>
<dbReference type="Gene3D" id="1.10.10.2690">
    <property type="match status" value="1"/>
</dbReference>
<comment type="caution">
    <text evidence="3">The sequence shown here is derived from an EMBL/GenBank/DDBJ whole genome shotgun (WGS) entry which is preliminary data.</text>
</comment>
<dbReference type="Pfam" id="PF03333">
    <property type="entry name" value="PapB"/>
    <property type="match status" value="1"/>
</dbReference>
<evidence type="ECO:0000256" key="2">
    <source>
        <dbReference type="ARBA" id="ARBA00023163"/>
    </source>
</evidence>
<gene>
    <name evidence="3" type="ORF">E5H86_25810</name>
</gene>
<sequence length="106" mass="12718">MYPVCEFYSFSVLWLRRRCAKKVKEKDFLIPGKVSEFVFPLLMELSSVRSERVIYALRDFLVWGYTRKEVCERYGVTYSYFSKALKRVCRVGNIIVCLLEHYPFIH</sequence>
<evidence type="ECO:0000313" key="3">
    <source>
        <dbReference type="EMBL" id="EFC2249138.1"/>
    </source>
</evidence>
<keyword evidence="1" id="KW-0805">Transcription regulation</keyword>
<dbReference type="GO" id="GO:0006355">
    <property type="term" value="P:regulation of DNA-templated transcription"/>
    <property type="evidence" value="ECO:0007669"/>
    <property type="project" value="InterPro"/>
</dbReference>
<organism evidence="3 4">
    <name type="scientific">Escherichia coli</name>
    <dbReference type="NCBI Taxonomy" id="562"/>
    <lineage>
        <taxon>Bacteria</taxon>
        <taxon>Pseudomonadati</taxon>
        <taxon>Pseudomonadota</taxon>
        <taxon>Gammaproteobacteria</taxon>
        <taxon>Enterobacterales</taxon>
        <taxon>Enterobacteriaceae</taxon>
        <taxon>Escherichia</taxon>
    </lineage>
</organism>
<dbReference type="Proteomes" id="UP000531916">
    <property type="component" value="Unassembled WGS sequence"/>
</dbReference>
<name>A0A8S7IDN4_ECOLX</name>
<accession>A0A8S7IDN4</accession>